<protein>
    <recommendedName>
        <fullName evidence="4">Dehydrogenase/reductase SDR family member 1</fullName>
    </recommendedName>
</protein>
<dbReference type="PRINTS" id="PR00080">
    <property type="entry name" value="SDRFAMILY"/>
</dbReference>
<dbReference type="PANTHER" id="PTHR44147:SF2">
    <property type="entry name" value="DEHYDROGENASE_REDUCTASE SDR FAMILY MEMBER 1"/>
    <property type="match status" value="1"/>
</dbReference>
<evidence type="ECO:0008006" key="4">
    <source>
        <dbReference type="Google" id="ProtNLM"/>
    </source>
</evidence>
<evidence type="ECO:0000256" key="1">
    <source>
        <dbReference type="RuleBase" id="RU000363"/>
    </source>
</evidence>
<accession>A0ABP0F2L9</accession>
<dbReference type="SUPFAM" id="SSF51735">
    <property type="entry name" value="NAD(P)-binding Rossmann-fold domains"/>
    <property type="match status" value="1"/>
</dbReference>
<dbReference type="PANTHER" id="PTHR44147">
    <property type="entry name" value="DEHYDROGENASE/REDUCTASE SDR FAMILY MEMBER 1"/>
    <property type="match status" value="1"/>
</dbReference>
<sequence>MCSLEGKVCLVTGASRGIGRGIALQLTTYGATCYITGRNIENLKLVEKEVKTRYVSGKCIPVECDHSSDESVKQLFERISAEQNGQLDLLVNNAYSAVKYLMDNHDKSFWDQSFDSWDTVNNVGLRNHYQCAVHASRMMIKRRKGLIVNISSVGGKLYFQIPPYGIGKAAKDRMAKDCAVDLAKYNVAFISLWPGPVRTEIIGESLDDKSLTEDRGRALNWLFSRAESPEYPGKCIAYLMSDKDIMKRTGQVILTTDIGLENDFKDVNGQDPLNCRSLKFMLGGMGMYTLSDYIPGWLRIPKGLYMMILSLAKARSPLKKKSDYA</sequence>
<keyword evidence="3" id="KW-1185">Reference proteome</keyword>
<evidence type="ECO:0000313" key="3">
    <source>
        <dbReference type="Proteomes" id="UP001642483"/>
    </source>
</evidence>
<proteinExistence type="inferred from homology"/>
<organism evidence="2 3">
    <name type="scientific">Clavelina lepadiformis</name>
    <name type="common">Light-bulb sea squirt</name>
    <name type="synonym">Ascidia lepadiformis</name>
    <dbReference type="NCBI Taxonomy" id="159417"/>
    <lineage>
        <taxon>Eukaryota</taxon>
        <taxon>Metazoa</taxon>
        <taxon>Chordata</taxon>
        <taxon>Tunicata</taxon>
        <taxon>Ascidiacea</taxon>
        <taxon>Aplousobranchia</taxon>
        <taxon>Clavelinidae</taxon>
        <taxon>Clavelina</taxon>
    </lineage>
</organism>
<dbReference type="PRINTS" id="PR00081">
    <property type="entry name" value="GDHRDH"/>
</dbReference>
<dbReference type="EMBL" id="CAWYQH010000001">
    <property type="protein sequence ID" value="CAK8672213.1"/>
    <property type="molecule type" value="Genomic_DNA"/>
</dbReference>
<reference evidence="2 3" key="1">
    <citation type="submission" date="2024-02" db="EMBL/GenBank/DDBJ databases">
        <authorList>
            <person name="Daric V."/>
            <person name="Darras S."/>
        </authorList>
    </citation>
    <scope>NUCLEOTIDE SEQUENCE [LARGE SCALE GENOMIC DNA]</scope>
</reference>
<gene>
    <name evidence="2" type="ORF">CVLEPA_LOCUS1194</name>
</gene>
<dbReference type="Proteomes" id="UP001642483">
    <property type="component" value="Unassembled WGS sequence"/>
</dbReference>
<dbReference type="Pfam" id="PF00106">
    <property type="entry name" value="adh_short"/>
    <property type="match status" value="1"/>
</dbReference>
<dbReference type="Gene3D" id="3.40.50.720">
    <property type="entry name" value="NAD(P)-binding Rossmann-like Domain"/>
    <property type="match status" value="1"/>
</dbReference>
<evidence type="ECO:0000313" key="2">
    <source>
        <dbReference type="EMBL" id="CAK8672213.1"/>
    </source>
</evidence>
<dbReference type="InterPro" id="IPR002347">
    <property type="entry name" value="SDR_fam"/>
</dbReference>
<dbReference type="InterPro" id="IPR036291">
    <property type="entry name" value="NAD(P)-bd_dom_sf"/>
</dbReference>
<comment type="caution">
    <text evidence="2">The sequence shown here is derived from an EMBL/GenBank/DDBJ whole genome shotgun (WGS) entry which is preliminary data.</text>
</comment>
<comment type="similarity">
    <text evidence="1">Belongs to the short-chain dehydrogenases/reductases (SDR) family.</text>
</comment>
<name>A0ABP0F2L9_CLALP</name>